<sequence length="120" mass="13898">MYSLLTHLTREEMLGLQEASSLNQFRLLQMNLMNVTLLFPEIELLSTSIGFSHFRMNIKLQSEDLVMLAKVTSTSMLVKREICLLMSSQKKLMMFCILCMKKLLKWVEKSQVSMVSDTAR</sequence>
<organism evidence="1">
    <name type="scientific">bioreactor metagenome</name>
    <dbReference type="NCBI Taxonomy" id="1076179"/>
    <lineage>
        <taxon>unclassified sequences</taxon>
        <taxon>metagenomes</taxon>
        <taxon>ecological metagenomes</taxon>
    </lineage>
</organism>
<dbReference type="EMBL" id="VSSQ01013462">
    <property type="protein sequence ID" value="MPM51545.1"/>
    <property type="molecule type" value="Genomic_DNA"/>
</dbReference>
<evidence type="ECO:0000313" key="1">
    <source>
        <dbReference type="EMBL" id="MPM51545.1"/>
    </source>
</evidence>
<protein>
    <submittedName>
        <fullName evidence="1">Uncharacterized protein</fullName>
    </submittedName>
</protein>
<name>A0A645AEC0_9ZZZZ</name>
<comment type="caution">
    <text evidence="1">The sequence shown here is derived from an EMBL/GenBank/DDBJ whole genome shotgun (WGS) entry which is preliminary data.</text>
</comment>
<proteinExistence type="predicted"/>
<reference evidence="1" key="1">
    <citation type="submission" date="2019-08" db="EMBL/GenBank/DDBJ databases">
        <authorList>
            <person name="Kucharzyk K."/>
            <person name="Murdoch R.W."/>
            <person name="Higgins S."/>
            <person name="Loffler F."/>
        </authorList>
    </citation>
    <scope>NUCLEOTIDE SEQUENCE</scope>
</reference>
<accession>A0A645AEC0</accession>
<dbReference type="AlphaFoldDB" id="A0A645AEC0"/>
<gene>
    <name evidence="1" type="ORF">SDC9_98294</name>
</gene>